<proteinExistence type="predicted"/>
<dbReference type="EMBL" id="VSRR010000481">
    <property type="protein sequence ID" value="MPC16127.1"/>
    <property type="molecule type" value="Genomic_DNA"/>
</dbReference>
<evidence type="ECO:0000313" key="1">
    <source>
        <dbReference type="EMBL" id="MPC16127.1"/>
    </source>
</evidence>
<organism evidence="1 2">
    <name type="scientific">Portunus trituberculatus</name>
    <name type="common">Swimming crab</name>
    <name type="synonym">Neptunus trituberculatus</name>
    <dbReference type="NCBI Taxonomy" id="210409"/>
    <lineage>
        <taxon>Eukaryota</taxon>
        <taxon>Metazoa</taxon>
        <taxon>Ecdysozoa</taxon>
        <taxon>Arthropoda</taxon>
        <taxon>Crustacea</taxon>
        <taxon>Multicrustacea</taxon>
        <taxon>Malacostraca</taxon>
        <taxon>Eumalacostraca</taxon>
        <taxon>Eucarida</taxon>
        <taxon>Decapoda</taxon>
        <taxon>Pleocyemata</taxon>
        <taxon>Brachyura</taxon>
        <taxon>Eubrachyura</taxon>
        <taxon>Portunoidea</taxon>
        <taxon>Portunidae</taxon>
        <taxon>Portuninae</taxon>
        <taxon>Portunus</taxon>
    </lineage>
</organism>
<evidence type="ECO:0000313" key="2">
    <source>
        <dbReference type="Proteomes" id="UP000324222"/>
    </source>
</evidence>
<name>A0A5B7D250_PORTR</name>
<reference evidence="1 2" key="1">
    <citation type="submission" date="2019-05" db="EMBL/GenBank/DDBJ databases">
        <title>Another draft genome of Portunus trituberculatus and its Hox gene families provides insights of decapod evolution.</title>
        <authorList>
            <person name="Jeong J.-H."/>
            <person name="Song I."/>
            <person name="Kim S."/>
            <person name="Choi T."/>
            <person name="Kim D."/>
            <person name="Ryu S."/>
            <person name="Kim W."/>
        </authorList>
    </citation>
    <scope>NUCLEOTIDE SEQUENCE [LARGE SCALE GENOMIC DNA]</scope>
    <source>
        <tissue evidence="1">Muscle</tissue>
    </source>
</reference>
<dbReference type="AlphaFoldDB" id="A0A5B7D250"/>
<protein>
    <submittedName>
        <fullName evidence="1">Uncharacterized protein</fullName>
    </submittedName>
</protein>
<comment type="caution">
    <text evidence="1">The sequence shown here is derived from an EMBL/GenBank/DDBJ whole genome shotgun (WGS) entry which is preliminary data.</text>
</comment>
<keyword evidence="2" id="KW-1185">Reference proteome</keyword>
<dbReference type="Proteomes" id="UP000324222">
    <property type="component" value="Unassembled WGS sequence"/>
</dbReference>
<accession>A0A5B7D250</accession>
<sequence length="75" mass="8270">MGLTSPQHVYEQCMTGFRDTLVSQDGAAFASSRRPFSKRLSIPPMGFSSSLLQPLAFRHPLTVFSSNVLPNTQLN</sequence>
<gene>
    <name evidence="1" type="ORF">E2C01_008947</name>
</gene>